<dbReference type="Proteomes" id="UP000325081">
    <property type="component" value="Unassembled WGS sequence"/>
</dbReference>
<protein>
    <submittedName>
        <fullName evidence="2">Type II secretion system protein H</fullName>
    </submittedName>
</protein>
<organism evidence="2 3">
    <name type="scientific">Striga asiatica</name>
    <name type="common">Asiatic witchweed</name>
    <name type="synonym">Buchnera asiatica</name>
    <dbReference type="NCBI Taxonomy" id="4170"/>
    <lineage>
        <taxon>Eukaryota</taxon>
        <taxon>Viridiplantae</taxon>
        <taxon>Streptophyta</taxon>
        <taxon>Embryophyta</taxon>
        <taxon>Tracheophyta</taxon>
        <taxon>Spermatophyta</taxon>
        <taxon>Magnoliopsida</taxon>
        <taxon>eudicotyledons</taxon>
        <taxon>Gunneridae</taxon>
        <taxon>Pentapetalae</taxon>
        <taxon>asterids</taxon>
        <taxon>lamiids</taxon>
        <taxon>Lamiales</taxon>
        <taxon>Orobanchaceae</taxon>
        <taxon>Buchnereae</taxon>
        <taxon>Striga</taxon>
    </lineage>
</organism>
<proteinExistence type="predicted"/>
<evidence type="ECO:0000313" key="3">
    <source>
        <dbReference type="Proteomes" id="UP000325081"/>
    </source>
</evidence>
<keyword evidence="3" id="KW-1185">Reference proteome</keyword>
<gene>
    <name evidence="2" type="ORF">STAS_30993</name>
</gene>
<name>A0A5A7RA54_STRAF</name>
<comment type="caution">
    <text evidence="2">The sequence shown here is derived from an EMBL/GenBank/DDBJ whole genome shotgun (WGS) entry which is preliminary data.</text>
</comment>
<sequence>MQISTLPSPNRVKATIDLPHNRPANLETTAEAHTKPIYLPQSSGCPRTAQGAEASTGELSPFQHQESEKTTEGSAGAGQNTTCRDETSDSRNPALSTSGSPQKTATTTREERHLRRERRPHRGESLEPRRSRYPQWWSCANRPRGGNKIYKSGFLFLGEREEVFRERESLN</sequence>
<accession>A0A5A7RA54</accession>
<reference evidence="3" key="1">
    <citation type="journal article" date="2019" name="Curr. Biol.">
        <title>Genome Sequence of Striga asiatica Provides Insight into the Evolution of Plant Parasitism.</title>
        <authorList>
            <person name="Yoshida S."/>
            <person name="Kim S."/>
            <person name="Wafula E.K."/>
            <person name="Tanskanen J."/>
            <person name="Kim Y.M."/>
            <person name="Honaas L."/>
            <person name="Yang Z."/>
            <person name="Spallek T."/>
            <person name="Conn C.E."/>
            <person name="Ichihashi Y."/>
            <person name="Cheong K."/>
            <person name="Cui S."/>
            <person name="Der J.P."/>
            <person name="Gundlach H."/>
            <person name="Jiao Y."/>
            <person name="Hori C."/>
            <person name="Ishida J.K."/>
            <person name="Kasahara H."/>
            <person name="Kiba T."/>
            <person name="Kim M.S."/>
            <person name="Koo N."/>
            <person name="Laohavisit A."/>
            <person name="Lee Y.H."/>
            <person name="Lumba S."/>
            <person name="McCourt P."/>
            <person name="Mortimer J.C."/>
            <person name="Mutuku J.M."/>
            <person name="Nomura T."/>
            <person name="Sasaki-Sekimoto Y."/>
            <person name="Seto Y."/>
            <person name="Wang Y."/>
            <person name="Wakatake T."/>
            <person name="Sakakibara H."/>
            <person name="Demura T."/>
            <person name="Yamaguchi S."/>
            <person name="Yoneyama K."/>
            <person name="Manabe R.I."/>
            <person name="Nelson D.C."/>
            <person name="Schulman A.H."/>
            <person name="Timko M.P."/>
            <person name="dePamphilis C.W."/>
            <person name="Choi D."/>
            <person name="Shirasu K."/>
        </authorList>
    </citation>
    <scope>NUCLEOTIDE SEQUENCE [LARGE SCALE GENOMIC DNA]</scope>
    <source>
        <strain evidence="3">cv. UVA1</strain>
    </source>
</reference>
<feature type="region of interest" description="Disordered" evidence="1">
    <location>
        <begin position="1"/>
        <end position="137"/>
    </location>
</feature>
<dbReference type="AlphaFoldDB" id="A0A5A7RA54"/>
<evidence type="ECO:0000313" key="2">
    <source>
        <dbReference type="EMBL" id="GER53467.1"/>
    </source>
</evidence>
<feature type="compositionally biased region" description="Polar residues" evidence="1">
    <location>
        <begin position="90"/>
        <end position="103"/>
    </location>
</feature>
<dbReference type="EMBL" id="BKCP01010549">
    <property type="protein sequence ID" value="GER53467.1"/>
    <property type="molecule type" value="Genomic_DNA"/>
</dbReference>
<evidence type="ECO:0000256" key="1">
    <source>
        <dbReference type="SAM" id="MobiDB-lite"/>
    </source>
</evidence>